<organism evidence="1 2">
    <name type="scientific">Hyalomma asiaticum</name>
    <name type="common">Tick</name>
    <dbReference type="NCBI Taxonomy" id="266040"/>
    <lineage>
        <taxon>Eukaryota</taxon>
        <taxon>Metazoa</taxon>
        <taxon>Ecdysozoa</taxon>
        <taxon>Arthropoda</taxon>
        <taxon>Chelicerata</taxon>
        <taxon>Arachnida</taxon>
        <taxon>Acari</taxon>
        <taxon>Parasitiformes</taxon>
        <taxon>Ixodida</taxon>
        <taxon>Ixodoidea</taxon>
        <taxon>Ixodidae</taxon>
        <taxon>Hyalomminae</taxon>
        <taxon>Hyalomma</taxon>
    </lineage>
</organism>
<reference evidence="1" key="1">
    <citation type="submission" date="2020-05" db="EMBL/GenBank/DDBJ databases">
        <title>Large-scale comparative analyses of tick genomes elucidate their genetic diversity and vector capacities.</title>
        <authorList>
            <person name="Jia N."/>
            <person name="Wang J."/>
            <person name="Shi W."/>
            <person name="Du L."/>
            <person name="Sun Y."/>
            <person name="Zhan W."/>
            <person name="Jiang J."/>
            <person name="Wang Q."/>
            <person name="Zhang B."/>
            <person name="Ji P."/>
            <person name="Sakyi L.B."/>
            <person name="Cui X."/>
            <person name="Yuan T."/>
            <person name="Jiang B."/>
            <person name="Yang W."/>
            <person name="Lam T.T.-Y."/>
            <person name="Chang Q."/>
            <person name="Ding S."/>
            <person name="Wang X."/>
            <person name="Zhu J."/>
            <person name="Ruan X."/>
            <person name="Zhao L."/>
            <person name="Wei J."/>
            <person name="Que T."/>
            <person name="Du C."/>
            <person name="Cheng J."/>
            <person name="Dai P."/>
            <person name="Han X."/>
            <person name="Huang E."/>
            <person name="Gao Y."/>
            <person name="Liu J."/>
            <person name="Shao H."/>
            <person name="Ye R."/>
            <person name="Li L."/>
            <person name="Wei W."/>
            <person name="Wang X."/>
            <person name="Wang C."/>
            <person name="Yang T."/>
            <person name="Huo Q."/>
            <person name="Li W."/>
            <person name="Guo W."/>
            <person name="Chen H."/>
            <person name="Zhou L."/>
            <person name="Ni X."/>
            <person name="Tian J."/>
            <person name="Zhou Y."/>
            <person name="Sheng Y."/>
            <person name="Liu T."/>
            <person name="Pan Y."/>
            <person name="Xia L."/>
            <person name="Li J."/>
            <person name="Zhao F."/>
            <person name="Cao W."/>
        </authorList>
    </citation>
    <scope>NUCLEOTIDE SEQUENCE</scope>
    <source>
        <strain evidence="1">Hyas-2018</strain>
    </source>
</reference>
<gene>
    <name evidence="1" type="ORF">HPB50_006445</name>
</gene>
<evidence type="ECO:0000313" key="1">
    <source>
        <dbReference type="EMBL" id="KAH6932500.1"/>
    </source>
</evidence>
<evidence type="ECO:0000313" key="2">
    <source>
        <dbReference type="Proteomes" id="UP000821845"/>
    </source>
</evidence>
<accession>A0ACB7SCR4</accession>
<comment type="caution">
    <text evidence="1">The sequence shown here is derived from an EMBL/GenBank/DDBJ whole genome shotgun (WGS) entry which is preliminary data.</text>
</comment>
<dbReference type="Proteomes" id="UP000821845">
    <property type="component" value="Chromosome 4"/>
</dbReference>
<name>A0ACB7SCR4_HYAAI</name>
<keyword evidence="2" id="KW-1185">Reference proteome</keyword>
<sequence length="122" mass="13446">MRMTNAEQYELLREIIHRQTTAFGATRPLHVSLTGPAGCGKTFVLRLVMDVYNRYNDVGLHNAFVICASTGKAAVAEGGTTMHSAFKLLHSNARNNAGLSDSELNTFRVAFRHVNCVIVKRP</sequence>
<dbReference type="EMBL" id="CM023484">
    <property type="protein sequence ID" value="KAH6932500.1"/>
    <property type="molecule type" value="Genomic_DNA"/>
</dbReference>
<protein>
    <submittedName>
        <fullName evidence="1">Uncharacterized protein</fullName>
    </submittedName>
</protein>
<proteinExistence type="predicted"/>